<protein>
    <recommendedName>
        <fullName evidence="3">DDE superfamily endonuclease</fullName>
    </recommendedName>
</protein>
<dbReference type="Proteomes" id="UP001148932">
    <property type="component" value="Unassembled WGS sequence"/>
</dbReference>
<keyword evidence="2" id="KW-1185">Reference proteome</keyword>
<comment type="caution">
    <text evidence="1">The sequence shown here is derived from an EMBL/GenBank/DDBJ whole genome shotgun (WGS) entry which is preliminary data.</text>
</comment>
<evidence type="ECO:0000313" key="2">
    <source>
        <dbReference type="Proteomes" id="UP001148932"/>
    </source>
</evidence>
<dbReference type="RefSeq" id="WP_274106604.1">
    <property type="nucleotide sequence ID" value="NZ_JAPCKI010000001.1"/>
</dbReference>
<organism evidence="1 2">
    <name type="scientific">Acidovorax benzenivorans</name>
    <dbReference type="NCBI Taxonomy" id="2987520"/>
    <lineage>
        <taxon>Bacteria</taxon>
        <taxon>Pseudomonadati</taxon>
        <taxon>Pseudomonadota</taxon>
        <taxon>Betaproteobacteria</taxon>
        <taxon>Burkholderiales</taxon>
        <taxon>Comamonadaceae</taxon>
        <taxon>Acidovorax</taxon>
    </lineage>
</organism>
<proteinExistence type="predicted"/>
<gene>
    <name evidence="1" type="ORF">OIN59_01960</name>
</gene>
<reference evidence="1" key="1">
    <citation type="submission" date="2022-10" db="EMBL/GenBank/DDBJ databases">
        <title>Description of microaerobic benzene degrading bacteria.</title>
        <authorList>
            <person name="Bedics A."/>
            <person name="Tancsics A."/>
            <person name="Banerjee S."/>
        </authorList>
    </citation>
    <scope>NUCLEOTIDE SEQUENCE</scope>
    <source>
        <strain evidence="1">D2M1</strain>
    </source>
</reference>
<evidence type="ECO:0000313" key="1">
    <source>
        <dbReference type="EMBL" id="MDD2176176.1"/>
    </source>
</evidence>
<accession>A0ABT5RR52</accession>
<name>A0ABT5RR52_9BURK</name>
<dbReference type="EMBL" id="JAPCKI010000001">
    <property type="protein sequence ID" value="MDD2176176.1"/>
    <property type="molecule type" value="Genomic_DNA"/>
</dbReference>
<evidence type="ECO:0008006" key="3">
    <source>
        <dbReference type="Google" id="ProtNLM"/>
    </source>
</evidence>
<sequence length="73" mass="8046">MAPASTRLVQRLWSQLPADYSLVIVDKGFCLAGLMWPLQHQQACKTGPSLLLSWDGAPSPVKSMASHARYCPY</sequence>